<dbReference type="InterPro" id="IPR002528">
    <property type="entry name" value="MATE_fam"/>
</dbReference>
<gene>
    <name evidence="14" type="ORF">H8705_02615</name>
</gene>
<evidence type="ECO:0000256" key="7">
    <source>
        <dbReference type="ARBA" id="ARBA00022475"/>
    </source>
</evidence>
<feature type="transmembrane region" description="Helical" evidence="13">
    <location>
        <begin position="129"/>
        <end position="150"/>
    </location>
</feature>
<dbReference type="GO" id="GO:0006811">
    <property type="term" value="P:monoatomic ion transport"/>
    <property type="evidence" value="ECO:0007669"/>
    <property type="project" value="UniProtKB-KW"/>
</dbReference>
<dbReference type="Pfam" id="PF01554">
    <property type="entry name" value="MatE"/>
    <property type="match status" value="2"/>
</dbReference>
<feature type="transmembrane region" description="Helical" evidence="13">
    <location>
        <begin position="186"/>
        <end position="208"/>
    </location>
</feature>
<comment type="similarity">
    <text evidence="3">Belongs to the multi antimicrobial extrusion (MATE) (TC 2.A.66.1) family.</text>
</comment>
<comment type="caution">
    <text evidence="14">The sequence shown here is derived from an EMBL/GenBank/DDBJ whole genome shotgun (WGS) entry which is preliminary data.</text>
</comment>
<name>A0A926IBT8_9FIRM</name>
<dbReference type="GO" id="GO:0015297">
    <property type="term" value="F:antiporter activity"/>
    <property type="evidence" value="ECO:0007669"/>
    <property type="project" value="UniProtKB-KW"/>
</dbReference>
<dbReference type="NCBIfam" id="TIGR00797">
    <property type="entry name" value="matE"/>
    <property type="match status" value="1"/>
</dbReference>
<feature type="transmembrane region" description="Helical" evidence="13">
    <location>
        <begin position="256"/>
        <end position="274"/>
    </location>
</feature>
<organism evidence="14 15">
    <name type="scientific">Youxingia wuxianensis</name>
    <dbReference type="NCBI Taxonomy" id="2763678"/>
    <lineage>
        <taxon>Bacteria</taxon>
        <taxon>Bacillati</taxon>
        <taxon>Bacillota</taxon>
        <taxon>Clostridia</taxon>
        <taxon>Eubacteriales</taxon>
        <taxon>Oscillospiraceae</taxon>
        <taxon>Youxingia</taxon>
    </lineage>
</organism>
<protein>
    <recommendedName>
        <fullName evidence="4">Probable multidrug resistance protein NorM</fullName>
    </recommendedName>
    <alternativeName>
        <fullName evidence="12">Multidrug-efflux transporter</fullName>
    </alternativeName>
</protein>
<dbReference type="InterPro" id="IPR050222">
    <property type="entry name" value="MATE_MdtK"/>
</dbReference>
<dbReference type="Proteomes" id="UP000623678">
    <property type="component" value="Unassembled WGS sequence"/>
</dbReference>
<evidence type="ECO:0000256" key="10">
    <source>
        <dbReference type="ARBA" id="ARBA00023065"/>
    </source>
</evidence>
<reference evidence="14" key="1">
    <citation type="submission" date="2020-08" db="EMBL/GenBank/DDBJ databases">
        <title>Genome public.</title>
        <authorList>
            <person name="Liu C."/>
            <person name="Sun Q."/>
        </authorList>
    </citation>
    <scope>NUCLEOTIDE SEQUENCE</scope>
    <source>
        <strain evidence="14">NSJ-64</strain>
    </source>
</reference>
<keyword evidence="7" id="KW-1003">Cell membrane</keyword>
<keyword evidence="5" id="KW-0813">Transport</keyword>
<accession>A0A926IBT8</accession>
<evidence type="ECO:0000256" key="6">
    <source>
        <dbReference type="ARBA" id="ARBA00022449"/>
    </source>
</evidence>
<evidence type="ECO:0000256" key="12">
    <source>
        <dbReference type="ARBA" id="ARBA00031636"/>
    </source>
</evidence>
<comment type="function">
    <text evidence="1">Multidrug efflux pump.</text>
</comment>
<keyword evidence="10" id="KW-0406">Ion transport</keyword>
<dbReference type="PANTHER" id="PTHR43298">
    <property type="entry name" value="MULTIDRUG RESISTANCE PROTEIN NORM-RELATED"/>
    <property type="match status" value="1"/>
</dbReference>
<dbReference type="AlphaFoldDB" id="A0A926IBT8"/>
<evidence type="ECO:0000256" key="13">
    <source>
        <dbReference type="SAM" id="Phobius"/>
    </source>
</evidence>
<keyword evidence="6" id="KW-0050">Antiport</keyword>
<sequence length="442" mass="48610">MTLFSKKDLFKLILPLVVEQVLMGLVGIADALMVSSVGEVAMSGVSLVDSLNLLVLGLFSSLATGGSIVTSQYLGKKDDQNANTAGKHLIVVMILFSLAIGVFALAANGWILNGLYGAAEDTVINQARIYFYTAAASYPFIGIFDSYSALFRAMGDSKTPMISTLLMNIINVGLNALFIYGFQWGIFGAGLASLIARMFSAIMLVILLRRPKGRIWVNSLKTSYHLWMVKNILRIAVPTGLENSVFHVGKLLVQRIVTSFGTAAIAANAVVLTISEFSHMAPYAIGLAMITVVGQCVGAGDFEQAKRYMIKLNNLAYIVTGVICVLSWVLADGITWMYHLTPQTAEIAKQIIIYHAITCIFLWPSSFTLPMGLQAANDVKFTMIHSILSMWVFRVGLSYLISMWFDVGVLGVWIAMSADWLYRAVVYIWRLMSGRWKNRQFI</sequence>
<feature type="transmembrane region" description="Helical" evidence="13">
    <location>
        <begin position="87"/>
        <end position="109"/>
    </location>
</feature>
<evidence type="ECO:0000313" key="14">
    <source>
        <dbReference type="EMBL" id="MBC8584472.1"/>
    </source>
</evidence>
<feature type="transmembrane region" description="Helical" evidence="13">
    <location>
        <begin position="53"/>
        <end position="75"/>
    </location>
</feature>
<keyword evidence="11 13" id="KW-0472">Membrane</keyword>
<dbReference type="InterPro" id="IPR048279">
    <property type="entry name" value="MdtK-like"/>
</dbReference>
<feature type="transmembrane region" description="Helical" evidence="13">
    <location>
        <begin position="280"/>
        <end position="300"/>
    </location>
</feature>
<evidence type="ECO:0000256" key="3">
    <source>
        <dbReference type="ARBA" id="ARBA00010199"/>
    </source>
</evidence>
<evidence type="ECO:0000256" key="2">
    <source>
        <dbReference type="ARBA" id="ARBA00004651"/>
    </source>
</evidence>
<dbReference type="RefSeq" id="WP_262394306.1">
    <property type="nucleotide sequence ID" value="NZ_JACRTD010000002.1"/>
</dbReference>
<feature type="transmembrane region" description="Helical" evidence="13">
    <location>
        <begin position="407"/>
        <end position="429"/>
    </location>
</feature>
<dbReference type="CDD" id="cd13137">
    <property type="entry name" value="MATE_NorM_like"/>
    <property type="match status" value="1"/>
</dbReference>
<keyword evidence="15" id="KW-1185">Reference proteome</keyword>
<proteinExistence type="inferred from homology"/>
<evidence type="ECO:0000256" key="4">
    <source>
        <dbReference type="ARBA" id="ARBA00020268"/>
    </source>
</evidence>
<keyword evidence="9 13" id="KW-1133">Transmembrane helix</keyword>
<dbReference type="PIRSF" id="PIRSF006603">
    <property type="entry name" value="DinF"/>
    <property type="match status" value="1"/>
</dbReference>
<feature type="transmembrane region" description="Helical" evidence="13">
    <location>
        <begin position="381"/>
        <end position="401"/>
    </location>
</feature>
<evidence type="ECO:0000256" key="9">
    <source>
        <dbReference type="ARBA" id="ARBA00022989"/>
    </source>
</evidence>
<feature type="transmembrane region" description="Helical" evidence="13">
    <location>
        <begin position="12"/>
        <end position="33"/>
    </location>
</feature>
<evidence type="ECO:0000256" key="5">
    <source>
        <dbReference type="ARBA" id="ARBA00022448"/>
    </source>
</evidence>
<dbReference type="GO" id="GO:0042910">
    <property type="term" value="F:xenobiotic transmembrane transporter activity"/>
    <property type="evidence" value="ECO:0007669"/>
    <property type="project" value="InterPro"/>
</dbReference>
<comment type="subcellular location">
    <subcellularLocation>
        <location evidence="2">Cell membrane</location>
        <topology evidence="2">Multi-pass membrane protein</topology>
    </subcellularLocation>
</comment>
<keyword evidence="8 13" id="KW-0812">Transmembrane</keyword>
<dbReference type="PANTHER" id="PTHR43298:SF2">
    <property type="entry name" value="FMN_FAD EXPORTER YEEO-RELATED"/>
    <property type="match status" value="1"/>
</dbReference>
<dbReference type="EMBL" id="JACRTD010000002">
    <property type="protein sequence ID" value="MBC8584472.1"/>
    <property type="molecule type" value="Genomic_DNA"/>
</dbReference>
<feature type="transmembrane region" description="Helical" evidence="13">
    <location>
        <begin position="162"/>
        <end position="180"/>
    </location>
</feature>
<dbReference type="GO" id="GO:0005886">
    <property type="term" value="C:plasma membrane"/>
    <property type="evidence" value="ECO:0007669"/>
    <property type="project" value="UniProtKB-SubCell"/>
</dbReference>
<evidence type="ECO:0000256" key="8">
    <source>
        <dbReference type="ARBA" id="ARBA00022692"/>
    </source>
</evidence>
<feature type="transmembrane region" description="Helical" evidence="13">
    <location>
        <begin position="312"/>
        <end position="331"/>
    </location>
</feature>
<evidence type="ECO:0000256" key="11">
    <source>
        <dbReference type="ARBA" id="ARBA00023136"/>
    </source>
</evidence>
<evidence type="ECO:0000256" key="1">
    <source>
        <dbReference type="ARBA" id="ARBA00003408"/>
    </source>
</evidence>
<feature type="transmembrane region" description="Helical" evidence="13">
    <location>
        <begin position="351"/>
        <end position="369"/>
    </location>
</feature>
<evidence type="ECO:0000313" key="15">
    <source>
        <dbReference type="Proteomes" id="UP000623678"/>
    </source>
</evidence>